<comment type="caution">
    <text evidence="2">The sequence shown here is derived from an EMBL/GenBank/DDBJ whole genome shotgun (WGS) entry which is preliminary data.</text>
</comment>
<keyword evidence="3" id="KW-1185">Reference proteome</keyword>
<evidence type="ECO:0000313" key="3">
    <source>
        <dbReference type="Proteomes" id="UP001519325"/>
    </source>
</evidence>
<keyword evidence="1" id="KW-0732">Signal</keyword>
<dbReference type="Proteomes" id="UP001519325">
    <property type="component" value="Unassembled WGS sequence"/>
</dbReference>
<proteinExistence type="predicted"/>
<feature type="signal peptide" evidence="1">
    <location>
        <begin position="1"/>
        <end position="33"/>
    </location>
</feature>
<gene>
    <name evidence="2" type="ORF">BJ987_002613</name>
</gene>
<organism evidence="2 3">
    <name type="scientific">Nocardia goodfellowii</name>
    <dbReference type="NCBI Taxonomy" id="882446"/>
    <lineage>
        <taxon>Bacteria</taxon>
        <taxon>Bacillati</taxon>
        <taxon>Actinomycetota</taxon>
        <taxon>Actinomycetes</taxon>
        <taxon>Mycobacteriales</taxon>
        <taxon>Nocardiaceae</taxon>
        <taxon>Nocardia</taxon>
    </lineage>
</organism>
<reference evidence="2 3" key="1">
    <citation type="submission" date="2021-03" db="EMBL/GenBank/DDBJ databases">
        <title>Sequencing the genomes of 1000 actinobacteria strains.</title>
        <authorList>
            <person name="Klenk H.-P."/>
        </authorList>
    </citation>
    <scope>NUCLEOTIDE SEQUENCE [LARGE SCALE GENOMIC DNA]</scope>
    <source>
        <strain evidence="2 3">DSM 45516</strain>
    </source>
</reference>
<evidence type="ECO:0000313" key="2">
    <source>
        <dbReference type="EMBL" id="MBP2189712.1"/>
    </source>
</evidence>
<evidence type="ECO:0000256" key="1">
    <source>
        <dbReference type="SAM" id="SignalP"/>
    </source>
</evidence>
<protein>
    <submittedName>
        <fullName evidence="2">Uncharacterized protein</fullName>
    </submittedName>
</protein>
<name>A0ABS4QDE3_9NOCA</name>
<accession>A0ABS4QDE3</accession>
<dbReference type="EMBL" id="JAGGMR010000001">
    <property type="protein sequence ID" value="MBP2189712.1"/>
    <property type="molecule type" value="Genomic_DNA"/>
</dbReference>
<dbReference type="RefSeq" id="WP_209888797.1">
    <property type="nucleotide sequence ID" value="NZ_JAGGMR010000001.1"/>
</dbReference>
<feature type="chain" id="PRO_5045167281" evidence="1">
    <location>
        <begin position="34"/>
        <end position="130"/>
    </location>
</feature>
<sequence>MATFQNFHRPALGIALFGMAGAAVVATAAPALAANSIDATALGPANIAVDYSCDATAGATAIKAMVGAPDAEAPSAVGVQGGLTCDGNPHNTVVVLDGAPLSRGQTVQVRIALVDNADNVITGQAKVANL</sequence>